<sequence length="241" mass="25185">MITATAVLLLLVPGQASAQNFGGNVSFDWKIANTPAAGLTDISFHTTLNTATAHVAGNYAAHQYNFQNQQDVGYTGLQPRPDKNGKQRMLAIFSSFIAGTTSTDTGYCSDGADGGAGVSCKAEFDAVYGHEYTLTVARTGADTWTGTAKDLITGLSTHIGTYKLPAGSGNLKGSQVGFIENYDTQSCATVPRIDVTIGRPTSSTGLVGTVGNPKEYGNCLGQANYQAGMVGNNLHITRGWS</sequence>
<dbReference type="AlphaFoldDB" id="A0A0D4C2R9"/>
<evidence type="ECO:0000256" key="1">
    <source>
        <dbReference type="SAM" id="SignalP"/>
    </source>
</evidence>
<keyword evidence="1" id="KW-0732">Signal</keyword>
<feature type="chain" id="PRO_5002274112" evidence="1">
    <location>
        <begin position="19"/>
        <end position="241"/>
    </location>
</feature>
<accession>A0A0D4C2R9</accession>
<evidence type="ECO:0000313" key="2">
    <source>
        <dbReference type="EMBL" id="AJT42898.1"/>
    </source>
</evidence>
<keyword evidence="3" id="KW-1185">Reference proteome</keyword>
<proteinExistence type="predicted"/>
<gene>
    <name evidence="2" type="ORF">UM93_05160</name>
</gene>
<protein>
    <submittedName>
        <fullName evidence="2">Uncharacterized protein</fullName>
    </submittedName>
</protein>
<dbReference type="PATRIC" id="fig|1618207.4.peg.1050"/>
<dbReference type="Proteomes" id="UP000061839">
    <property type="component" value="Chromosome"/>
</dbReference>
<name>A0A0D4C2R9_9MICC</name>
<dbReference type="KEGG" id="ari:UM93_05160"/>
<dbReference type="HOGENOM" id="CLU_083946_0_0_11"/>
<evidence type="ECO:0000313" key="3">
    <source>
        <dbReference type="Proteomes" id="UP000061839"/>
    </source>
</evidence>
<reference evidence="2 3" key="1">
    <citation type="journal article" date="2015" name="Genome Announc.">
        <title>Complete Genome Sequencing of Protease-Producing Novel Arthrobacter sp. Strain IHBB 11108 Using PacBio Single-Molecule Real-Time Sequencing Technology.</title>
        <authorList>
            <person name="Kiran S."/>
            <person name="Swarnkar M.K."/>
            <person name="Pal M."/>
            <person name="Thakur R."/>
            <person name="Tewari R."/>
            <person name="Singh A.K."/>
            <person name="Gulati A."/>
        </authorList>
    </citation>
    <scope>NUCLEOTIDE SEQUENCE [LARGE SCALE GENOMIC DNA]</scope>
    <source>
        <strain evidence="2 3">IHBB 11108</strain>
    </source>
</reference>
<feature type="signal peptide" evidence="1">
    <location>
        <begin position="1"/>
        <end position="18"/>
    </location>
</feature>
<dbReference type="EMBL" id="CP011005">
    <property type="protein sequence ID" value="AJT42898.1"/>
    <property type="molecule type" value="Genomic_DNA"/>
</dbReference>
<organism evidence="2 3">
    <name type="scientific">Psychromicrobium lacuslunae</name>
    <dbReference type="NCBI Taxonomy" id="1618207"/>
    <lineage>
        <taxon>Bacteria</taxon>
        <taxon>Bacillati</taxon>
        <taxon>Actinomycetota</taxon>
        <taxon>Actinomycetes</taxon>
        <taxon>Micrococcales</taxon>
        <taxon>Micrococcaceae</taxon>
        <taxon>Psychromicrobium</taxon>
    </lineage>
</organism>